<dbReference type="PANTHER" id="PTHR24220:SF86">
    <property type="entry name" value="ABC TRANSPORTER ABCH.1"/>
    <property type="match status" value="1"/>
</dbReference>
<dbReference type="Gene3D" id="3.40.50.300">
    <property type="entry name" value="P-loop containing nucleotide triphosphate hydrolases"/>
    <property type="match status" value="1"/>
</dbReference>
<evidence type="ECO:0000313" key="5">
    <source>
        <dbReference type="EMBL" id="MTV48636.1"/>
    </source>
</evidence>
<dbReference type="Pfam" id="PF00005">
    <property type="entry name" value="ABC_tran"/>
    <property type="match status" value="1"/>
</dbReference>
<dbReference type="GO" id="GO:0005886">
    <property type="term" value="C:plasma membrane"/>
    <property type="evidence" value="ECO:0007669"/>
    <property type="project" value="TreeGrafter"/>
</dbReference>
<evidence type="ECO:0000259" key="4">
    <source>
        <dbReference type="PROSITE" id="PS50893"/>
    </source>
</evidence>
<dbReference type="InterPro" id="IPR003593">
    <property type="entry name" value="AAA+_ATPase"/>
</dbReference>
<feature type="domain" description="ABC transporter" evidence="4">
    <location>
        <begin position="29"/>
        <end position="246"/>
    </location>
</feature>
<dbReference type="InterPro" id="IPR017871">
    <property type="entry name" value="ABC_transporter-like_CS"/>
</dbReference>
<keyword evidence="1" id="KW-0813">Transport</keyword>
<dbReference type="GO" id="GO:0098796">
    <property type="term" value="C:membrane protein complex"/>
    <property type="evidence" value="ECO:0007669"/>
    <property type="project" value="UniProtKB-ARBA"/>
</dbReference>
<dbReference type="Proteomes" id="UP000430670">
    <property type="component" value="Unassembled WGS sequence"/>
</dbReference>
<organism evidence="5 6">
    <name type="scientific">Heliobacterium mobile</name>
    <name type="common">Heliobacillus mobilis</name>
    <dbReference type="NCBI Taxonomy" id="28064"/>
    <lineage>
        <taxon>Bacteria</taxon>
        <taxon>Bacillati</taxon>
        <taxon>Bacillota</taxon>
        <taxon>Clostridia</taxon>
        <taxon>Eubacteriales</taxon>
        <taxon>Heliobacteriaceae</taxon>
        <taxon>Heliobacterium</taxon>
    </lineage>
</organism>
<dbReference type="SUPFAM" id="SSF52540">
    <property type="entry name" value="P-loop containing nucleoside triphosphate hydrolases"/>
    <property type="match status" value="1"/>
</dbReference>
<keyword evidence="2" id="KW-0547">Nucleotide-binding</keyword>
<dbReference type="PROSITE" id="PS00211">
    <property type="entry name" value="ABC_TRANSPORTER_1"/>
    <property type="match status" value="1"/>
</dbReference>
<dbReference type="PANTHER" id="PTHR24220">
    <property type="entry name" value="IMPORT ATP-BINDING PROTEIN"/>
    <property type="match status" value="1"/>
</dbReference>
<sequence>MSVQRNLLPPEPVKLSTSNRRTAVEQPLIDIQGVGKDFPYGSQILRVLQGIDLQVRPGEALSIMGPSGSGKSTLMNIIGCMDRPSRGRYRLADQDVDELAERDLCKVRNRTIGFVFQSFHLLPRLTAWRNVEIPMLYGGVSTEDRRERSKDLLERVGLGHRLHHRPNELSGGERQRVGIARALALEPALILADEPTGNLDQRTGKDILRLFSTLHREGKTIIVVTHDPDVARWADRIITIKDGRLV</sequence>
<gene>
    <name evidence="5" type="ORF">GJ688_06535</name>
</gene>
<dbReference type="OrthoDB" id="9802264at2"/>
<dbReference type="InterPro" id="IPR027417">
    <property type="entry name" value="P-loop_NTPase"/>
</dbReference>
<dbReference type="CDD" id="cd03255">
    <property type="entry name" value="ABC_MJ0796_LolCDE_FtsE"/>
    <property type="match status" value="1"/>
</dbReference>
<keyword evidence="6" id="KW-1185">Reference proteome</keyword>
<dbReference type="GO" id="GO:0022857">
    <property type="term" value="F:transmembrane transporter activity"/>
    <property type="evidence" value="ECO:0007669"/>
    <property type="project" value="TreeGrafter"/>
</dbReference>
<reference evidence="5 6" key="1">
    <citation type="submission" date="2019-11" db="EMBL/GenBank/DDBJ databases">
        <title>Whole-genome sequence of a the green, strictly anaerobic photosynthetic bacterium Heliobacillus mobilis DSM 6151.</title>
        <authorList>
            <person name="Kyndt J.A."/>
            <person name="Meyer T.E."/>
        </authorList>
    </citation>
    <scope>NUCLEOTIDE SEQUENCE [LARGE SCALE GENOMIC DNA]</scope>
    <source>
        <strain evidence="5 6">DSM 6151</strain>
    </source>
</reference>
<evidence type="ECO:0000256" key="3">
    <source>
        <dbReference type="ARBA" id="ARBA00022840"/>
    </source>
</evidence>
<protein>
    <submittedName>
        <fullName evidence="5">ATP-binding cassette domain-containing protein</fullName>
    </submittedName>
</protein>
<dbReference type="AlphaFoldDB" id="A0A6I3SIK7"/>
<dbReference type="InterPro" id="IPR003439">
    <property type="entry name" value="ABC_transporter-like_ATP-bd"/>
</dbReference>
<dbReference type="EMBL" id="WNKU01000005">
    <property type="protein sequence ID" value="MTV48636.1"/>
    <property type="molecule type" value="Genomic_DNA"/>
</dbReference>
<dbReference type="SMART" id="SM00382">
    <property type="entry name" value="AAA"/>
    <property type="match status" value="1"/>
</dbReference>
<comment type="caution">
    <text evidence="5">The sequence shown here is derived from an EMBL/GenBank/DDBJ whole genome shotgun (WGS) entry which is preliminary data.</text>
</comment>
<dbReference type="GO" id="GO:0005524">
    <property type="term" value="F:ATP binding"/>
    <property type="evidence" value="ECO:0007669"/>
    <property type="project" value="UniProtKB-KW"/>
</dbReference>
<keyword evidence="3 5" id="KW-0067">ATP-binding</keyword>
<dbReference type="InterPro" id="IPR015854">
    <property type="entry name" value="ABC_transpr_LolD-like"/>
</dbReference>
<evidence type="ECO:0000256" key="1">
    <source>
        <dbReference type="ARBA" id="ARBA00022448"/>
    </source>
</evidence>
<dbReference type="GO" id="GO:0016887">
    <property type="term" value="F:ATP hydrolysis activity"/>
    <property type="evidence" value="ECO:0007669"/>
    <property type="project" value="InterPro"/>
</dbReference>
<accession>A0A6I3SIK7</accession>
<evidence type="ECO:0000256" key="2">
    <source>
        <dbReference type="ARBA" id="ARBA00022741"/>
    </source>
</evidence>
<dbReference type="PROSITE" id="PS50893">
    <property type="entry name" value="ABC_TRANSPORTER_2"/>
    <property type="match status" value="1"/>
</dbReference>
<evidence type="ECO:0000313" key="6">
    <source>
        <dbReference type="Proteomes" id="UP000430670"/>
    </source>
</evidence>
<name>A0A6I3SIK7_HELMO</name>
<dbReference type="InterPro" id="IPR017911">
    <property type="entry name" value="MacB-like_ATP-bd"/>
</dbReference>
<dbReference type="FunFam" id="3.40.50.300:FF:000032">
    <property type="entry name" value="Export ABC transporter ATP-binding protein"/>
    <property type="match status" value="1"/>
</dbReference>
<proteinExistence type="predicted"/>